<evidence type="ECO:0000313" key="6">
    <source>
        <dbReference type="EMBL" id="GAK49099.1"/>
    </source>
</evidence>
<keyword evidence="1" id="KW-0805">Transcription regulation</keyword>
<evidence type="ECO:0000259" key="5">
    <source>
        <dbReference type="PROSITE" id="PS50043"/>
    </source>
</evidence>
<evidence type="ECO:0000256" key="2">
    <source>
        <dbReference type="ARBA" id="ARBA00023125"/>
    </source>
</evidence>
<evidence type="ECO:0000256" key="4">
    <source>
        <dbReference type="SAM" id="Phobius"/>
    </source>
</evidence>
<sequence length="337" mass="38117">MANQLVLFYFVLTFGIGIFSFGVASVAYIRVRETVLEYYLYFYAIFTLSLGTDTALSYLAANFPNIEPEGILVVSLNYANAVTVFILLFVLPAFAHELFACSHRPLRNRIAGAFAFGSYLLYHAWIAAFCLWEKKFPYLGRVLDIHIVVVAGYCAFLSAQYYRCLKHQPQRKSAGVILSFFLGTVGVILEDQLVGIIPFPVYPLVYAGFGLIFGVYFFSSYWPKHHAAIDQPIEKIHESIAVSEITPDTRQMVTPDSTNSIDEFCTKFQLSSREKEVLLLLLQGQTNSQIAERLFISINTAKTHISNIYQKIGVNRRYELLAQCKNFSLPPSEEDIL</sequence>
<feature type="transmembrane region" description="Helical" evidence="4">
    <location>
        <begin position="81"/>
        <end position="99"/>
    </location>
</feature>
<feature type="transmembrane region" description="Helical" evidence="4">
    <location>
        <begin position="138"/>
        <end position="161"/>
    </location>
</feature>
<organism evidence="6">
    <name type="scientific">Candidatus Moduliflexus flocculans</name>
    <dbReference type="NCBI Taxonomy" id="1499966"/>
    <lineage>
        <taxon>Bacteria</taxon>
        <taxon>Candidatus Moduliflexota</taxon>
        <taxon>Candidatus Moduliflexia</taxon>
        <taxon>Candidatus Moduliflexales</taxon>
        <taxon>Candidatus Moduliflexaceae</taxon>
    </lineage>
</organism>
<dbReference type="InterPro" id="IPR016032">
    <property type="entry name" value="Sig_transdc_resp-reg_C-effctor"/>
</dbReference>
<keyword evidence="7" id="KW-1185">Reference proteome</keyword>
<feature type="transmembrane region" description="Helical" evidence="4">
    <location>
        <begin position="173"/>
        <end position="189"/>
    </location>
</feature>
<keyword evidence="3" id="KW-0804">Transcription</keyword>
<feature type="transmembrane region" description="Helical" evidence="4">
    <location>
        <begin position="201"/>
        <end position="219"/>
    </location>
</feature>
<keyword evidence="4" id="KW-0472">Membrane</keyword>
<evidence type="ECO:0000256" key="1">
    <source>
        <dbReference type="ARBA" id="ARBA00023015"/>
    </source>
</evidence>
<accession>A0A0S6VPV2</accession>
<dbReference type="SMART" id="SM00421">
    <property type="entry name" value="HTH_LUXR"/>
    <property type="match status" value="1"/>
</dbReference>
<dbReference type="HOGENOM" id="CLU_808125_0_0_0"/>
<dbReference type="PRINTS" id="PR00038">
    <property type="entry name" value="HTHLUXR"/>
</dbReference>
<feature type="transmembrane region" description="Helical" evidence="4">
    <location>
        <begin position="40"/>
        <end position="61"/>
    </location>
</feature>
<dbReference type="InterPro" id="IPR000792">
    <property type="entry name" value="Tscrpt_reg_LuxR_C"/>
</dbReference>
<dbReference type="AlphaFoldDB" id="A0A0S6VPV2"/>
<gene>
    <name evidence="6" type="ORF">U14_00317</name>
</gene>
<proteinExistence type="predicted"/>
<dbReference type="SUPFAM" id="SSF46894">
    <property type="entry name" value="C-terminal effector domain of the bipartite response regulators"/>
    <property type="match status" value="1"/>
</dbReference>
<feature type="domain" description="HTH luxR-type" evidence="5">
    <location>
        <begin position="263"/>
        <end position="328"/>
    </location>
</feature>
<dbReference type="GO" id="GO:0003677">
    <property type="term" value="F:DNA binding"/>
    <property type="evidence" value="ECO:0007669"/>
    <property type="project" value="UniProtKB-KW"/>
</dbReference>
<reference evidence="6" key="1">
    <citation type="journal article" date="2015" name="PeerJ">
        <title>First genomic representation of candidate bacterial phylum KSB3 points to enhanced environmental sensing as a trigger of wastewater bulking.</title>
        <authorList>
            <person name="Sekiguchi Y."/>
            <person name="Ohashi A."/>
            <person name="Parks D.H."/>
            <person name="Yamauchi T."/>
            <person name="Tyson G.W."/>
            <person name="Hugenholtz P."/>
        </authorList>
    </citation>
    <scope>NUCLEOTIDE SEQUENCE [LARGE SCALE GENOMIC DNA]</scope>
</reference>
<keyword evidence="4" id="KW-1133">Transmembrane helix</keyword>
<name>A0A0S6VPV2_9BACT</name>
<dbReference type="PANTHER" id="PTHR44688">
    <property type="entry name" value="DNA-BINDING TRANSCRIPTIONAL ACTIVATOR DEVR_DOSR"/>
    <property type="match status" value="1"/>
</dbReference>
<feature type="transmembrane region" description="Helical" evidence="4">
    <location>
        <begin position="6"/>
        <end position="28"/>
    </location>
</feature>
<dbReference type="GO" id="GO:0006355">
    <property type="term" value="P:regulation of DNA-templated transcription"/>
    <property type="evidence" value="ECO:0007669"/>
    <property type="project" value="InterPro"/>
</dbReference>
<dbReference type="Pfam" id="PF00196">
    <property type="entry name" value="GerE"/>
    <property type="match status" value="1"/>
</dbReference>
<dbReference type="PANTHER" id="PTHR44688:SF16">
    <property type="entry name" value="DNA-BINDING TRANSCRIPTIONAL ACTIVATOR DEVR_DOSR"/>
    <property type="match status" value="1"/>
</dbReference>
<dbReference type="Gene3D" id="1.10.10.10">
    <property type="entry name" value="Winged helix-like DNA-binding domain superfamily/Winged helix DNA-binding domain"/>
    <property type="match status" value="1"/>
</dbReference>
<keyword evidence="2" id="KW-0238">DNA-binding</keyword>
<dbReference type="PROSITE" id="PS50043">
    <property type="entry name" value="HTH_LUXR_2"/>
    <property type="match status" value="1"/>
</dbReference>
<dbReference type="EMBL" id="DF820455">
    <property type="protein sequence ID" value="GAK49099.1"/>
    <property type="molecule type" value="Genomic_DNA"/>
</dbReference>
<dbReference type="STRING" id="1499966.U14_00317"/>
<dbReference type="CDD" id="cd06170">
    <property type="entry name" value="LuxR_C_like"/>
    <property type="match status" value="1"/>
</dbReference>
<dbReference type="Proteomes" id="UP000030700">
    <property type="component" value="Unassembled WGS sequence"/>
</dbReference>
<dbReference type="InterPro" id="IPR036388">
    <property type="entry name" value="WH-like_DNA-bd_sf"/>
</dbReference>
<keyword evidence="4" id="KW-0812">Transmembrane</keyword>
<evidence type="ECO:0000313" key="7">
    <source>
        <dbReference type="Proteomes" id="UP000030700"/>
    </source>
</evidence>
<protein>
    <recommendedName>
        <fullName evidence="5">HTH luxR-type domain-containing protein</fullName>
    </recommendedName>
</protein>
<evidence type="ECO:0000256" key="3">
    <source>
        <dbReference type="ARBA" id="ARBA00023163"/>
    </source>
</evidence>
<feature type="transmembrane region" description="Helical" evidence="4">
    <location>
        <begin position="111"/>
        <end position="132"/>
    </location>
</feature>